<comment type="caution">
    <text evidence="7">The sequence shown here is derived from an EMBL/GenBank/DDBJ whole genome shotgun (WGS) entry which is preliminary data.</text>
</comment>
<protein>
    <submittedName>
        <fullName evidence="7">Substrate-binding domain-containing protein</fullName>
    </submittedName>
</protein>
<evidence type="ECO:0000256" key="3">
    <source>
        <dbReference type="ARBA" id="ARBA00023125"/>
    </source>
</evidence>
<dbReference type="SUPFAM" id="SSF53822">
    <property type="entry name" value="Periplasmic binding protein-like I"/>
    <property type="match status" value="1"/>
</dbReference>
<evidence type="ECO:0000256" key="1">
    <source>
        <dbReference type="ARBA" id="ARBA00022491"/>
    </source>
</evidence>
<reference evidence="7" key="1">
    <citation type="submission" date="2020-01" db="EMBL/GenBank/DDBJ databases">
        <authorList>
            <person name="Chen W.-M."/>
        </authorList>
    </citation>
    <scope>NUCLEOTIDE SEQUENCE</scope>
    <source>
        <strain evidence="7">CYK-10</strain>
    </source>
</reference>
<evidence type="ECO:0000256" key="2">
    <source>
        <dbReference type="ARBA" id="ARBA00023015"/>
    </source>
</evidence>
<dbReference type="SMART" id="SM00354">
    <property type="entry name" value="HTH_LACI"/>
    <property type="match status" value="1"/>
</dbReference>
<gene>
    <name evidence="7" type="ORF">GV832_06680</name>
</gene>
<dbReference type="GO" id="GO:0000976">
    <property type="term" value="F:transcription cis-regulatory region binding"/>
    <property type="evidence" value="ECO:0007669"/>
    <property type="project" value="TreeGrafter"/>
</dbReference>
<dbReference type="GO" id="GO:0003700">
    <property type="term" value="F:DNA-binding transcription factor activity"/>
    <property type="evidence" value="ECO:0007669"/>
    <property type="project" value="TreeGrafter"/>
</dbReference>
<dbReference type="PROSITE" id="PS00356">
    <property type="entry name" value="HTH_LACI_1"/>
    <property type="match status" value="1"/>
</dbReference>
<evidence type="ECO:0000259" key="6">
    <source>
        <dbReference type="PROSITE" id="PS50943"/>
    </source>
</evidence>
<feature type="domain" description="HTH lacI-type" evidence="5">
    <location>
        <begin position="2"/>
        <end position="67"/>
    </location>
</feature>
<dbReference type="PROSITE" id="PS50932">
    <property type="entry name" value="HTH_LACI_2"/>
    <property type="match status" value="1"/>
</dbReference>
<dbReference type="PROSITE" id="PS50943">
    <property type="entry name" value="HTH_CROC1"/>
    <property type="match status" value="1"/>
</dbReference>
<dbReference type="AlphaFoldDB" id="A0AAE4Y9P7"/>
<dbReference type="CDD" id="cd01392">
    <property type="entry name" value="HTH_LacI"/>
    <property type="match status" value="1"/>
</dbReference>
<accession>A0AAE4Y9P7</accession>
<dbReference type="Pfam" id="PF13377">
    <property type="entry name" value="Peripla_BP_3"/>
    <property type="match status" value="1"/>
</dbReference>
<keyword evidence="8" id="KW-1185">Reference proteome</keyword>
<dbReference type="PANTHER" id="PTHR30146">
    <property type="entry name" value="LACI-RELATED TRANSCRIPTIONAL REPRESSOR"/>
    <property type="match status" value="1"/>
</dbReference>
<proteinExistence type="predicted"/>
<dbReference type="Gene3D" id="1.10.260.40">
    <property type="entry name" value="lambda repressor-like DNA-binding domains"/>
    <property type="match status" value="1"/>
</dbReference>
<keyword evidence="1" id="KW-0678">Repressor</keyword>
<dbReference type="CDD" id="cd06288">
    <property type="entry name" value="PBP1_sucrose_transcription_regulator"/>
    <property type="match status" value="1"/>
</dbReference>
<evidence type="ECO:0000313" key="7">
    <source>
        <dbReference type="EMBL" id="NBZ87263.1"/>
    </source>
</evidence>
<dbReference type="InterPro" id="IPR010982">
    <property type="entry name" value="Lambda_DNA-bd_dom_sf"/>
</dbReference>
<dbReference type="PANTHER" id="PTHR30146:SF148">
    <property type="entry name" value="HTH-TYPE TRANSCRIPTIONAL REPRESSOR PURR-RELATED"/>
    <property type="match status" value="1"/>
</dbReference>
<keyword evidence="4" id="KW-0804">Transcription</keyword>
<evidence type="ECO:0000259" key="5">
    <source>
        <dbReference type="PROSITE" id="PS50932"/>
    </source>
</evidence>
<organism evidence="7 8">
    <name type="scientific">Stagnihabitans tardus</name>
    <dbReference type="NCBI Taxonomy" id="2699202"/>
    <lineage>
        <taxon>Bacteria</taxon>
        <taxon>Pseudomonadati</taxon>
        <taxon>Pseudomonadota</taxon>
        <taxon>Alphaproteobacteria</taxon>
        <taxon>Rhodobacterales</taxon>
        <taxon>Paracoccaceae</taxon>
        <taxon>Stagnihabitans</taxon>
    </lineage>
</organism>
<dbReference type="Gene3D" id="3.40.50.2300">
    <property type="match status" value="2"/>
</dbReference>
<sequence>MASIEDVARKAGVSVRTVSRFLNGTSMVSAETAMAINAAIAALRYRHGFLIKGAPPVVGVISRALSMRIDPQEPIGLPELLIVQGIRSVLAEAGVVMLVGDPGPGMSQLGTLLATFAAQRFAGVILVAEYHQAISLPRLRGPMQMVMVNCFDNAGTASVLPDDWRGQYDLVQRLIRAGHRRIGFLTLRPEIVAGRLRLSGYRAALKDAGIEIDPDLVEDCDFTDQEGEMQLLWDSLDRLLHNPEPPTVLCCGNDRMAAKVYQLLTAMGLRIPQDISVAGFDNHRMVAETLDPPLTTVDLPYSAMGVRAADRLLSLMAGHAPQLGGPMLVTGPVHWRGSVQELRSGQVTTLRPVSGA</sequence>
<dbReference type="Proteomes" id="UP001193501">
    <property type="component" value="Unassembled WGS sequence"/>
</dbReference>
<dbReference type="SUPFAM" id="SSF47413">
    <property type="entry name" value="lambda repressor-like DNA-binding domains"/>
    <property type="match status" value="1"/>
</dbReference>
<dbReference type="InterPro" id="IPR000843">
    <property type="entry name" value="HTH_LacI"/>
</dbReference>
<dbReference type="InterPro" id="IPR046335">
    <property type="entry name" value="LacI/GalR-like_sensor"/>
</dbReference>
<keyword evidence="3" id="KW-0238">DNA-binding</keyword>
<dbReference type="EMBL" id="JAABNR010000005">
    <property type="protein sequence ID" value="NBZ87263.1"/>
    <property type="molecule type" value="Genomic_DNA"/>
</dbReference>
<name>A0AAE4Y9P7_9RHOB</name>
<dbReference type="PRINTS" id="PR00036">
    <property type="entry name" value="HTHLACI"/>
</dbReference>
<feature type="domain" description="HTH cro/C1-type" evidence="6">
    <location>
        <begin position="3"/>
        <end position="43"/>
    </location>
</feature>
<evidence type="ECO:0000313" key="8">
    <source>
        <dbReference type="Proteomes" id="UP001193501"/>
    </source>
</evidence>
<evidence type="ECO:0000256" key="4">
    <source>
        <dbReference type="ARBA" id="ARBA00023163"/>
    </source>
</evidence>
<keyword evidence="2" id="KW-0805">Transcription regulation</keyword>
<dbReference type="InterPro" id="IPR028082">
    <property type="entry name" value="Peripla_BP_I"/>
</dbReference>
<dbReference type="Pfam" id="PF00356">
    <property type="entry name" value="LacI"/>
    <property type="match status" value="1"/>
</dbReference>
<dbReference type="InterPro" id="IPR001387">
    <property type="entry name" value="Cro/C1-type_HTH"/>
</dbReference>